<feature type="transmembrane region" description="Helical" evidence="1">
    <location>
        <begin position="12"/>
        <end position="31"/>
    </location>
</feature>
<evidence type="ECO:0000313" key="3">
    <source>
        <dbReference type="Proteomes" id="UP000198619"/>
    </source>
</evidence>
<keyword evidence="1" id="KW-0472">Membrane</keyword>
<dbReference type="EMBL" id="FOKI01000001">
    <property type="protein sequence ID" value="SFA70286.1"/>
    <property type="molecule type" value="Genomic_DNA"/>
</dbReference>
<organism evidence="2 3">
    <name type="scientific">Clostridium frigidicarnis</name>
    <dbReference type="NCBI Taxonomy" id="84698"/>
    <lineage>
        <taxon>Bacteria</taxon>
        <taxon>Bacillati</taxon>
        <taxon>Bacillota</taxon>
        <taxon>Clostridia</taxon>
        <taxon>Eubacteriales</taxon>
        <taxon>Clostridiaceae</taxon>
        <taxon>Clostridium</taxon>
    </lineage>
</organism>
<name>A0A1I0V413_9CLOT</name>
<keyword evidence="1" id="KW-1133">Transmembrane helix</keyword>
<feature type="transmembrane region" description="Helical" evidence="1">
    <location>
        <begin position="37"/>
        <end position="59"/>
    </location>
</feature>
<protein>
    <submittedName>
        <fullName evidence="2">Uncharacterized protein</fullName>
    </submittedName>
</protein>
<dbReference type="Proteomes" id="UP000198619">
    <property type="component" value="Unassembled WGS sequence"/>
</dbReference>
<evidence type="ECO:0000256" key="1">
    <source>
        <dbReference type="SAM" id="Phobius"/>
    </source>
</evidence>
<sequence>MKEKLNKLLEKTIFNELFVIDVFFFIGIIIVTITNFIINLFFGLYFLGTLFIIYSLFLFHCRK</sequence>
<keyword evidence="3" id="KW-1185">Reference proteome</keyword>
<proteinExistence type="predicted"/>
<dbReference type="AlphaFoldDB" id="A0A1I0V413"/>
<keyword evidence="1" id="KW-0812">Transmembrane</keyword>
<accession>A0A1I0V413</accession>
<evidence type="ECO:0000313" key="2">
    <source>
        <dbReference type="EMBL" id="SFA70286.1"/>
    </source>
</evidence>
<gene>
    <name evidence="2" type="ORF">SAMN04488528_100198</name>
</gene>
<reference evidence="2 3" key="1">
    <citation type="submission" date="2016-10" db="EMBL/GenBank/DDBJ databases">
        <authorList>
            <person name="de Groot N.N."/>
        </authorList>
    </citation>
    <scope>NUCLEOTIDE SEQUENCE [LARGE SCALE GENOMIC DNA]</scope>
    <source>
        <strain evidence="2 3">DSM 12271</strain>
    </source>
</reference>
<dbReference type="STRING" id="84698.SAMN04488528_100198"/>